<dbReference type="SUPFAM" id="SSF53223">
    <property type="entry name" value="Aminoacid dehydrogenase-like, N-terminal domain"/>
    <property type="match status" value="1"/>
</dbReference>
<accession>A0AAW0IVE3</accession>
<dbReference type="PANTHER" id="PTHR23406">
    <property type="entry name" value="MALIC ENZYME-RELATED"/>
    <property type="match status" value="1"/>
</dbReference>
<dbReference type="SMART" id="SM01274">
    <property type="entry name" value="malic"/>
    <property type="match status" value="1"/>
</dbReference>
<organism evidence="3 4">
    <name type="scientific">Quercus suber</name>
    <name type="common">Cork oak</name>
    <dbReference type="NCBI Taxonomy" id="58331"/>
    <lineage>
        <taxon>Eukaryota</taxon>
        <taxon>Viridiplantae</taxon>
        <taxon>Streptophyta</taxon>
        <taxon>Embryophyta</taxon>
        <taxon>Tracheophyta</taxon>
        <taxon>Spermatophyta</taxon>
        <taxon>Magnoliopsida</taxon>
        <taxon>eudicotyledons</taxon>
        <taxon>Gunneridae</taxon>
        <taxon>Pentapetalae</taxon>
        <taxon>rosids</taxon>
        <taxon>fabids</taxon>
        <taxon>Fagales</taxon>
        <taxon>Fagaceae</taxon>
        <taxon>Quercus</taxon>
    </lineage>
</organism>
<dbReference type="GO" id="GO:0004471">
    <property type="term" value="F:malate dehydrogenase (decarboxylating) (NAD+) activity"/>
    <property type="evidence" value="ECO:0007669"/>
    <property type="project" value="TreeGrafter"/>
</dbReference>
<dbReference type="PRINTS" id="PR00072">
    <property type="entry name" value="MALOXRDTASE"/>
</dbReference>
<dbReference type="Pfam" id="PF00390">
    <property type="entry name" value="malic"/>
    <property type="match status" value="1"/>
</dbReference>
<proteinExistence type="predicted"/>
<evidence type="ECO:0000313" key="4">
    <source>
        <dbReference type="Proteomes" id="UP000237347"/>
    </source>
</evidence>
<name>A0AAW0IVE3_QUESU</name>
<dbReference type="InterPro" id="IPR012301">
    <property type="entry name" value="Malic_N_dom"/>
</dbReference>
<protein>
    <submittedName>
        <fullName evidence="3">Nad-dependent malic enzyme 59 kDa isoform</fullName>
    </submittedName>
</protein>
<dbReference type="InterPro" id="IPR046346">
    <property type="entry name" value="Aminoacid_DH-like_N_sf"/>
</dbReference>
<dbReference type="Proteomes" id="UP000237347">
    <property type="component" value="Unassembled WGS sequence"/>
</dbReference>
<comment type="caution">
    <text evidence="3">The sequence shown here is derived from an EMBL/GenBank/DDBJ whole genome shotgun (WGS) entry which is preliminary data.</text>
</comment>
<evidence type="ECO:0000259" key="2">
    <source>
        <dbReference type="SMART" id="SM01274"/>
    </source>
</evidence>
<gene>
    <name evidence="3" type="primary">MAON</name>
    <name evidence="3" type="ORF">CFP56_041421</name>
</gene>
<comment type="cofactor">
    <cofactor evidence="1">
        <name>Mg(2+)</name>
        <dbReference type="ChEBI" id="CHEBI:18420"/>
    </cofactor>
</comment>
<evidence type="ECO:0000313" key="3">
    <source>
        <dbReference type="EMBL" id="KAK7818322.1"/>
    </source>
</evidence>
<feature type="domain" description="Malic enzyme N-terminal" evidence="2">
    <location>
        <begin position="122"/>
        <end position="270"/>
    </location>
</feature>
<evidence type="ECO:0000256" key="1">
    <source>
        <dbReference type="ARBA" id="ARBA00001946"/>
    </source>
</evidence>
<dbReference type="AlphaFoldDB" id="A0AAW0IVE3"/>
<dbReference type="Gene3D" id="3.40.50.10380">
    <property type="entry name" value="Malic enzyme, N-terminal domain"/>
    <property type="match status" value="1"/>
</dbReference>
<sequence length="271" mass="31152">MWNIARFAASNLSRSRRFSTAIPGPCIVHKRGADILHDPWFNKYWWNVDSISICGFQEQDTGFPLTERDRLGLRGLLPPRVISFEQQYARFMESYRSLEKNTRGQSDGFVSLAKWRILNRLHDRNETLYYRVLIDNIKNFAPIIYTPTVGLVCQNYSGLFRRPRGMYFSAKDKGEMMSMIYNWPAHEVDMIVLTDGSRILGLGDLGVQGIGIPIGKLDMYVAAAGINPQRILPVMLDIGTNNQKLLEDPLYLGLRQPRLEGEDYLSRKSWL</sequence>
<dbReference type="InterPro" id="IPR001891">
    <property type="entry name" value="Malic_OxRdtase"/>
</dbReference>
<dbReference type="GO" id="GO:0006108">
    <property type="term" value="P:malate metabolic process"/>
    <property type="evidence" value="ECO:0007669"/>
    <property type="project" value="TreeGrafter"/>
</dbReference>
<dbReference type="EMBL" id="PKMF04000832">
    <property type="protein sequence ID" value="KAK7818322.1"/>
    <property type="molecule type" value="Genomic_DNA"/>
</dbReference>
<dbReference type="InterPro" id="IPR037062">
    <property type="entry name" value="Malic_N_dom_sf"/>
</dbReference>
<keyword evidence="4" id="KW-1185">Reference proteome</keyword>
<reference evidence="3 4" key="1">
    <citation type="journal article" date="2018" name="Sci. Data">
        <title>The draft genome sequence of cork oak.</title>
        <authorList>
            <person name="Ramos A.M."/>
            <person name="Usie A."/>
            <person name="Barbosa P."/>
            <person name="Barros P.M."/>
            <person name="Capote T."/>
            <person name="Chaves I."/>
            <person name="Simoes F."/>
            <person name="Abreu I."/>
            <person name="Carrasquinho I."/>
            <person name="Faro C."/>
            <person name="Guimaraes J.B."/>
            <person name="Mendonca D."/>
            <person name="Nobrega F."/>
            <person name="Rodrigues L."/>
            <person name="Saibo N.J.M."/>
            <person name="Varela M.C."/>
            <person name="Egas C."/>
            <person name="Matos J."/>
            <person name="Miguel C.M."/>
            <person name="Oliveira M.M."/>
            <person name="Ricardo C.P."/>
            <person name="Goncalves S."/>
        </authorList>
    </citation>
    <scope>NUCLEOTIDE SEQUENCE [LARGE SCALE GENOMIC DNA]</scope>
    <source>
        <strain evidence="4">cv. HL8</strain>
    </source>
</reference>
<dbReference type="GO" id="GO:0005739">
    <property type="term" value="C:mitochondrion"/>
    <property type="evidence" value="ECO:0007669"/>
    <property type="project" value="TreeGrafter"/>
</dbReference>
<dbReference type="PANTHER" id="PTHR23406:SF73">
    <property type="entry name" value="NAD-DEPENDENT MALIC ENZYME 2, MITOCHONDRIAL"/>
    <property type="match status" value="1"/>
</dbReference>